<feature type="coiled-coil region" evidence="4">
    <location>
        <begin position="242"/>
        <end position="283"/>
    </location>
</feature>
<dbReference type="Pfam" id="PF19047">
    <property type="entry name" value="HOOK_N"/>
    <property type="match status" value="1"/>
</dbReference>
<dbReference type="GO" id="GO:0030705">
    <property type="term" value="P:cytoskeleton-dependent intracellular transport"/>
    <property type="evidence" value="ECO:0007669"/>
    <property type="project" value="InterPro"/>
</dbReference>
<feature type="domain" description="HOOK N-terminal" evidence="6">
    <location>
        <begin position="52"/>
        <end position="183"/>
    </location>
</feature>
<dbReference type="GO" id="GO:0008017">
    <property type="term" value="F:microtubule binding"/>
    <property type="evidence" value="ECO:0007669"/>
    <property type="project" value="TreeGrafter"/>
</dbReference>
<dbReference type="GO" id="GO:0031122">
    <property type="term" value="P:cytoplasmic microtubule organization"/>
    <property type="evidence" value="ECO:0007669"/>
    <property type="project" value="TreeGrafter"/>
</dbReference>
<dbReference type="CDD" id="cd22211">
    <property type="entry name" value="HkD_SF"/>
    <property type="match status" value="1"/>
</dbReference>
<evidence type="ECO:0000256" key="4">
    <source>
        <dbReference type="SAM" id="Coils"/>
    </source>
</evidence>
<organism evidence="7 8">
    <name type="scientific">Smittium mucronatum</name>
    <dbReference type="NCBI Taxonomy" id="133383"/>
    <lineage>
        <taxon>Eukaryota</taxon>
        <taxon>Fungi</taxon>
        <taxon>Fungi incertae sedis</taxon>
        <taxon>Zoopagomycota</taxon>
        <taxon>Kickxellomycotina</taxon>
        <taxon>Harpellomycetes</taxon>
        <taxon>Harpellales</taxon>
        <taxon>Legeriomycetaceae</taxon>
        <taxon>Smittium</taxon>
    </lineage>
</organism>
<reference evidence="7 8" key="1">
    <citation type="journal article" date="2016" name="Mol. Biol. Evol.">
        <title>Genome-Wide Survey of Gut Fungi (Harpellales) Reveals the First Horizontally Transferred Ubiquitin Gene from a Mosquito Host.</title>
        <authorList>
            <person name="Wang Y."/>
            <person name="White M.M."/>
            <person name="Kvist S."/>
            <person name="Moncalvo J.M."/>
        </authorList>
    </citation>
    <scope>NUCLEOTIDE SEQUENCE [LARGE SCALE GENOMIC DNA]</scope>
    <source>
        <strain evidence="7 8">ALG-7-W6</strain>
    </source>
</reference>
<feature type="region of interest" description="Disordered" evidence="5">
    <location>
        <begin position="874"/>
        <end position="913"/>
    </location>
</feature>
<dbReference type="GO" id="GO:0051959">
    <property type="term" value="F:dynein light intermediate chain binding"/>
    <property type="evidence" value="ECO:0007669"/>
    <property type="project" value="TreeGrafter"/>
</dbReference>
<dbReference type="SUPFAM" id="SSF116907">
    <property type="entry name" value="Hook domain"/>
    <property type="match status" value="1"/>
</dbReference>
<evidence type="ECO:0000256" key="1">
    <source>
        <dbReference type="ARBA" id="ARBA00004496"/>
    </source>
</evidence>
<keyword evidence="3 4" id="KW-0175">Coiled coil</keyword>
<dbReference type="PANTHER" id="PTHR18947">
    <property type="entry name" value="HOOK PROTEINS"/>
    <property type="match status" value="1"/>
</dbReference>
<feature type="coiled-coil region" evidence="4">
    <location>
        <begin position="309"/>
        <end position="472"/>
    </location>
</feature>
<dbReference type="OrthoDB" id="49395at2759"/>
<protein>
    <submittedName>
        <fullName evidence="7">Protein Hook-like protein</fullName>
    </submittedName>
</protein>
<dbReference type="STRING" id="133383.A0A1R0GXJ4"/>
<feature type="region of interest" description="Disordered" evidence="5">
    <location>
        <begin position="193"/>
        <end position="223"/>
    </location>
</feature>
<evidence type="ECO:0000259" key="6">
    <source>
        <dbReference type="Pfam" id="PF19047"/>
    </source>
</evidence>
<gene>
    <name evidence="7" type="ORF">AYI68_g4280</name>
</gene>
<accession>A0A1R0GXJ4</accession>
<sequence length="913" mass="103584">MFHIQNERMEESGLKSVVWPTTAPGWFAWKLLDIVRGIGGAAQKGSESGTVNTFNNLSKKVSSFKDLSDGIVLFEICMDIDPNWFRLIRSTEVGDNWVFKYNNLKKLYRLLLAYCEEVLLFPSANIPDPDLDSIAKENSSQEIIKVISLVLTVAVNCDNKNTYIAGIMTLTEENQGILMISIEKTMLLLESSSHDPNSINSSDINQNSINSPNPIPNNNNRDSKIETNSMLQAELLSQIEKNKTLQNNLEKFATETDKWRAKFEEERQNKIELSRQLEEYIELASTGDINKNQQYLQSNRPDPLFKAELDALRSDLDKSEYQRNELSRQLQEAILKSNKLNAEILNQKNLLLELDRLKDQEQEFLAIQEKLNKTENIVDKYKNKLEQGADLKKKVQLVEAQLKREIAAKSELETKYIALMSNRNESNSINNQSSVDSLSKLESQLNLATIHISELERKLSTVESENKKLVKVAAESQHYAQDIEEKFRDFELAASINNNASTKATPNHGSLGDAFGESPAQLIAEIERLKKELEQSKLDAELLKNNPEKELLESWVDDANKEKMEADSKVLQLERHVQSLRDQIAKLEQEPHQNVSQIESDLAKSISELQSTQEALSEANKQIGSLFKELGEATKRIGELEMQITEDSSKIEMFAKMESEYSELKDRQTKALKEFKMAKLDSENLEEWYLDLQAQLDEKDKIIRQLGGGGGDNLNDSQYSAELEEVKEQLLAARKEVHDKELNLQKAKVVCLYIYLISKLYLNNPLKQQMLRELDSEMGRMKSSMSTGAGNGNGSGDTEPSGIHATDQIRLLRSQLESKQDQIAQLQESIKKAKVEKEFESHLIGSAWLYVTRRLEKNSGFGSTGVESAMARNQGSIGGYSNRGSVAHQQHRGGSSWLEKQRKDMDRTIYSQR</sequence>
<dbReference type="InterPro" id="IPR036872">
    <property type="entry name" value="CH_dom_sf"/>
</dbReference>
<dbReference type="PANTHER" id="PTHR18947:SF28">
    <property type="entry name" value="GIRDIN, ISOFORM A"/>
    <property type="match status" value="1"/>
</dbReference>
<proteinExistence type="predicted"/>
<evidence type="ECO:0000256" key="2">
    <source>
        <dbReference type="ARBA" id="ARBA00022490"/>
    </source>
</evidence>
<feature type="coiled-coil region" evidence="4">
    <location>
        <begin position="523"/>
        <end position="629"/>
    </location>
</feature>
<keyword evidence="8" id="KW-1185">Reference proteome</keyword>
<dbReference type="AlphaFoldDB" id="A0A1R0GXJ4"/>
<evidence type="ECO:0000256" key="5">
    <source>
        <dbReference type="SAM" id="MobiDB-lite"/>
    </source>
</evidence>
<feature type="coiled-coil region" evidence="4">
    <location>
        <begin position="716"/>
        <end position="743"/>
    </location>
</feature>
<evidence type="ECO:0000313" key="8">
    <source>
        <dbReference type="Proteomes" id="UP000187455"/>
    </source>
</evidence>
<dbReference type="InterPro" id="IPR043936">
    <property type="entry name" value="HOOK_N"/>
</dbReference>
<name>A0A1R0GXJ4_9FUNG</name>
<feature type="coiled-coil region" evidence="4">
    <location>
        <begin position="809"/>
        <end position="836"/>
    </location>
</feature>
<dbReference type="GO" id="GO:0005737">
    <property type="term" value="C:cytoplasm"/>
    <property type="evidence" value="ECO:0007669"/>
    <property type="project" value="UniProtKB-SubCell"/>
</dbReference>
<keyword evidence="2" id="KW-0963">Cytoplasm</keyword>
<comment type="caution">
    <text evidence="7">The sequence shown here is derived from an EMBL/GenBank/DDBJ whole genome shotgun (WGS) entry which is preliminary data.</text>
</comment>
<dbReference type="Gene3D" id="1.10.418.10">
    <property type="entry name" value="Calponin-like domain"/>
    <property type="match status" value="1"/>
</dbReference>
<dbReference type="EMBL" id="LSSL01002309">
    <property type="protein sequence ID" value="OLY81612.1"/>
    <property type="molecule type" value="Genomic_DNA"/>
</dbReference>
<feature type="region of interest" description="Disordered" evidence="5">
    <location>
        <begin position="780"/>
        <end position="803"/>
    </location>
</feature>
<dbReference type="Proteomes" id="UP000187455">
    <property type="component" value="Unassembled WGS sequence"/>
</dbReference>
<evidence type="ECO:0000313" key="7">
    <source>
        <dbReference type="EMBL" id="OLY81612.1"/>
    </source>
</evidence>
<comment type="subcellular location">
    <subcellularLocation>
        <location evidence="1">Cytoplasm</location>
    </subcellularLocation>
</comment>
<dbReference type="GO" id="GO:0005815">
    <property type="term" value="C:microtubule organizing center"/>
    <property type="evidence" value="ECO:0007669"/>
    <property type="project" value="TreeGrafter"/>
</dbReference>
<feature type="compositionally biased region" description="Low complexity" evidence="5">
    <location>
        <begin position="194"/>
        <end position="220"/>
    </location>
</feature>
<evidence type="ECO:0000256" key="3">
    <source>
        <dbReference type="ARBA" id="ARBA00023054"/>
    </source>
</evidence>